<evidence type="ECO:0008006" key="4">
    <source>
        <dbReference type="Google" id="ProtNLM"/>
    </source>
</evidence>
<comment type="caution">
    <text evidence="2">The sequence shown here is derived from an EMBL/GenBank/DDBJ whole genome shotgun (WGS) entry which is preliminary data.</text>
</comment>
<feature type="transmembrane region" description="Helical" evidence="1">
    <location>
        <begin position="82"/>
        <end position="99"/>
    </location>
</feature>
<feature type="transmembrane region" description="Helical" evidence="1">
    <location>
        <begin position="282"/>
        <end position="301"/>
    </location>
</feature>
<keyword evidence="1" id="KW-0472">Membrane</keyword>
<feature type="transmembrane region" description="Helical" evidence="1">
    <location>
        <begin position="194"/>
        <end position="211"/>
    </location>
</feature>
<feature type="transmembrane region" description="Helical" evidence="1">
    <location>
        <begin position="337"/>
        <end position="355"/>
    </location>
</feature>
<evidence type="ECO:0000313" key="3">
    <source>
        <dbReference type="Proteomes" id="UP001528850"/>
    </source>
</evidence>
<sequence length="540" mass="60750">MKSSFVLNGHPRKDWRYWAEFAFAVVLALAAFLFLKHFIDRLKPVGLQEDAMIGLRHFRNLVDHGRLVYNTQTSVMGATDPMFWLVGGLAYAVLRLFGLPMDPVYFTYNFVWLLGLTALVAWICMAGAGRRLAVSALVVTGMALLVMPLRFMWLGLEGPFIMVSVAVIACVARSGRLYLALFVAGLLAWNRPEIAMVGALALALHVIFGLPKGLWIRSAVAAGAGWVIPPLVMKVTTGQWVPNTVLAKAYFGTDTGAIFHAPVTFLTARFDYLDAFVTLGKGGAFVLFLAVLVIAVCRFVVAWRDHGRSGFSWRALMATFTAGYGCFIVSVPNVWEWYITFWLGFAVVVVVQAILDALFAIPAMDKAPLKASFALLLLVGVTAHAERDEARLMRENTTRWLQEERGFRGRLGEDLGTRWQAQSVWMEAVGWQGYYNDARIFDEVGLVDRSVFAYAEHSGCHYFIDAIRELKPQFIVKRAFEVERNRMLTSPRSCPSAPLFTSANDRQWFDEHYRLAERYDSKTPEYFGEFSHLLLFKRID</sequence>
<feature type="transmembrane region" description="Helical" evidence="1">
    <location>
        <begin position="15"/>
        <end position="35"/>
    </location>
</feature>
<feature type="transmembrane region" description="Helical" evidence="1">
    <location>
        <begin position="313"/>
        <end position="331"/>
    </location>
</feature>
<keyword evidence="1" id="KW-0812">Transmembrane</keyword>
<feature type="transmembrane region" description="Helical" evidence="1">
    <location>
        <begin position="132"/>
        <end position="154"/>
    </location>
</feature>
<evidence type="ECO:0000313" key="2">
    <source>
        <dbReference type="EMBL" id="MDF4024862.1"/>
    </source>
</evidence>
<proteinExistence type="predicted"/>
<reference evidence="2 3" key="1">
    <citation type="journal article" date="2024" name="Curr. Microbiol.">
        <title>Luteibacter sahnii sp. nov., A Novel Yellow-Colored Xanthomonadin Pigment Producing Probiotic Bacterium from Healthy Rice Seed Microbiome.</title>
        <authorList>
            <person name="Jaiswal G."/>
            <person name="Rana R."/>
            <person name="Nayak P.K."/>
            <person name="Chouhan R."/>
            <person name="Gandhi S.G."/>
            <person name="Patel H.K."/>
            <person name="Patil P.B."/>
        </authorList>
    </citation>
    <scope>NUCLEOTIDE SEQUENCE [LARGE SCALE GENOMIC DNA]</scope>
    <source>
        <strain evidence="2 3">PPL201</strain>
    </source>
</reference>
<feature type="transmembrane region" description="Helical" evidence="1">
    <location>
        <begin position="160"/>
        <end position="187"/>
    </location>
</feature>
<organism evidence="2 3">
    <name type="scientific">Luteibacter sahnii</name>
    <dbReference type="NCBI Taxonomy" id="3021977"/>
    <lineage>
        <taxon>Bacteria</taxon>
        <taxon>Pseudomonadati</taxon>
        <taxon>Pseudomonadota</taxon>
        <taxon>Gammaproteobacteria</taxon>
        <taxon>Lysobacterales</taxon>
        <taxon>Rhodanobacteraceae</taxon>
        <taxon>Luteibacter</taxon>
    </lineage>
</organism>
<name>A0ABT6B9S3_9GAMM</name>
<dbReference type="Proteomes" id="UP001528850">
    <property type="component" value="Unassembled WGS sequence"/>
</dbReference>
<keyword evidence="3" id="KW-1185">Reference proteome</keyword>
<feature type="transmembrane region" description="Helical" evidence="1">
    <location>
        <begin position="105"/>
        <end position="125"/>
    </location>
</feature>
<dbReference type="EMBL" id="JARJJS010000002">
    <property type="protein sequence ID" value="MDF4024862.1"/>
    <property type="molecule type" value="Genomic_DNA"/>
</dbReference>
<gene>
    <name evidence="2" type="ORF">P3W24_07805</name>
</gene>
<dbReference type="RefSeq" id="WP_320549369.1">
    <property type="nucleotide sequence ID" value="NZ_JAQLOK010000001.1"/>
</dbReference>
<keyword evidence="1" id="KW-1133">Transmembrane helix</keyword>
<protein>
    <recommendedName>
        <fullName evidence="4">Glycosyltransferase RgtA/B/C/D-like domain-containing protein</fullName>
    </recommendedName>
</protein>
<evidence type="ECO:0000256" key="1">
    <source>
        <dbReference type="SAM" id="Phobius"/>
    </source>
</evidence>
<accession>A0ABT6B9S3</accession>